<evidence type="ECO:0000313" key="1">
    <source>
        <dbReference type="EMBL" id="KTC99818.1"/>
    </source>
</evidence>
<protein>
    <submittedName>
        <fullName evidence="1">Uncharacterized protein</fullName>
    </submittedName>
</protein>
<dbReference type="EMBL" id="LNYA01000002">
    <property type="protein sequence ID" value="KTC99818.1"/>
    <property type="molecule type" value="Genomic_DNA"/>
</dbReference>
<dbReference type="STRING" id="448.Lery_0172"/>
<comment type="caution">
    <text evidence="1">The sequence shown here is derived from an EMBL/GenBank/DDBJ whole genome shotgun (WGS) entry which is preliminary data.</text>
</comment>
<gene>
    <name evidence="1" type="ORF">Lery_0172</name>
</gene>
<evidence type="ECO:0000313" key="2">
    <source>
        <dbReference type="Proteomes" id="UP000054773"/>
    </source>
</evidence>
<keyword evidence="2" id="KW-1185">Reference proteome</keyword>
<dbReference type="Proteomes" id="UP000054773">
    <property type="component" value="Unassembled WGS sequence"/>
</dbReference>
<sequence length="58" mass="6293">MEKNNERVLAYSMAKPLSEKEMMEVAGGGANYTTRHTIRVTGGTGPSADVAYDVSVDW</sequence>
<dbReference type="OrthoDB" id="5654180at2"/>
<dbReference type="RefSeq" id="WP_156412465.1">
    <property type="nucleotide sequence ID" value="NZ_CAAAHY010000020.1"/>
</dbReference>
<name>A0A0W0TWW8_LEGER</name>
<reference evidence="1 2" key="1">
    <citation type="submission" date="2015-11" db="EMBL/GenBank/DDBJ databases">
        <title>Genomic analysis of 38 Legionella species identifies large and diverse effector repertoires.</title>
        <authorList>
            <person name="Burstein D."/>
            <person name="Amaro F."/>
            <person name="Zusman T."/>
            <person name="Lifshitz Z."/>
            <person name="Cohen O."/>
            <person name="Gilbert J.A."/>
            <person name="Pupko T."/>
            <person name="Shuman H.A."/>
            <person name="Segal G."/>
        </authorList>
    </citation>
    <scope>NUCLEOTIDE SEQUENCE [LARGE SCALE GENOMIC DNA]</scope>
    <source>
        <strain evidence="1 2">SE-32A-C8</strain>
    </source>
</reference>
<dbReference type="PATRIC" id="fig|448.7.peg.178"/>
<organism evidence="1 2">
    <name type="scientific">Legionella erythra</name>
    <dbReference type="NCBI Taxonomy" id="448"/>
    <lineage>
        <taxon>Bacteria</taxon>
        <taxon>Pseudomonadati</taxon>
        <taxon>Pseudomonadota</taxon>
        <taxon>Gammaproteobacteria</taxon>
        <taxon>Legionellales</taxon>
        <taxon>Legionellaceae</taxon>
        <taxon>Legionella</taxon>
    </lineage>
</organism>
<accession>A0A0W0TWW8</accession>
<proteinExistence type="predicted"/>
<dbReference type="AlphaFoldDB" id="A0A0W0TWW8"/>